<dbReference type="GO" id="GO:0004672">
    <property type="term" value="F:protein kinase activity"/>
    <property type="evidence" value="ECO:0007669"/>
    <property type="project" value="InterPro"/>
</dbReference>
<dbReference type="PANTHER" id="PTHR48055:SF54">
    <property type="entry name" value="PROTEIN KINASE DOMAIN-CONTAINING PROTEIN"/>
    <property type="match status" value="1"/>
</dbReference>
<dbReference type="PANTHER" id="PTHR48055">
    <property type="entry name" value="LEUCINE-RICH REPEAT RECEPTOR PROTEIN KINASE EMS1"/>
    <property type="match status" value="1"/>
</dbReference>
<dbReference type="GO" id="GO:0005524">
    <property type="term" value="F:ATP binding"/>
    <property type="evidence" value="ECO:0007669"/>
    <property type="project" value="InterPro"/>
</dbReference>
<dbReference type="Pfam" id="PF00069">
    <property type="entry name" value="Pkinase"/>
    <property type="match status" value="1"/>
</dbReference>
<evidence type="ECO:0000313" key="3">
    <source>
        <dbReference type="Proteomes" id="UP001279734"/>
    </source>
</evidence>
<dbReference type="InterPro" id="IPR008271">
    <property type="entry name" value="Ser/Thr_kinase_AS"/>
</dbReference>
<dbReference type="PROSITE" id="PS00108">
    <property type="entry name" value="PROTEIN_KINASE_ST"/>
    <property type="match status" value="1"/>
</dbReference>
<dbReference type="InterPro" id="IPR011009">
    <property type="entry name" value="Kinase-like_dom_sf"/>
</dbReference>
<evidence type="ECO:0000259" key="1">
    <source>
        <dbReference type="PROSITE" id="PS50011"/>
    </source>
</evidence>
<dbReference type="SUPFAM" id="SSF56112">
    <property type="entry name" value="Protein kinase-like (PK-like)"/>
    <property type="match status" value="1"/>
</dbReference>
<comment type="caution">
    <text evidence="2">The sequence shown here is derived from an EMBL/GenBank/DDBJ whole genome shotgun (WGS) entry which is preliminary data.</text>
</comment>
<name>A0AAD3RX83_NEPGR</name>
<sequence>MASREEEGIAEPSSIKTLIDAVLDWPSRMRIAIGAAQGLCYVHHNCSSSIIHRDVKSSNTLLDSEVNARIADLGLAKTLVNLTRCLLLLVLLVLHCRQYSVTYLCLLKTSDGCARRNLIYVGYGDVTKVNEKIDVYSFGLALLELATGKEPNCVNKNLNLADRAWKYYGNGNPIADVLDEEIKDTCLLEEMCNVFKLRLMCMGTLPSSRLSMKGDCGGASLVQLTLGLWRNEERD</sequence>
<reference evidence="2" key="1">
    <citation type="submission" date="2023-05" db="EMBL/GenBank/DDBJ databases">
        <title>Nepenthes gracilis genome sequencing.</title>
        <authorList>
            <person name="Fukushima K."/>
        </authorList>
    </citation>
    <scope>NUCLEOTIDE SEQUENCE</scope>
    <source>
        <strain evidence="2">SING2019-196</strain>
    </source>
</reference>
<dbReference type="Gene3D" id="1.10.510.10">
    <property type="entry name" value="Transferase(Phosphotransferase) domain 1"/>
    <property type="match status" value="1"/>
</dbReference>
<protein>
    <recommendedName>
        <fullName evidence="1">Protein kinase domain-containing protein</fullName>
    </recommendedName>
</protein>
<keyword evidence="3" id="KW-1185">Reference proteome</keyword>
<evidence type="ECO:0000313" key="2">
    <source>
        <dbReference type="EMBL" id="GMG99087.1"/>
    </source>
</evidence>
<proteinExistence type="predicted"/>
<dbReference type="Proteomes" id="UP001279734">
    <property type="component" value="Unassembled WGS sequence"/>
</dbReference>
<dbReference type="InterPro" id="IPR051564">
    <property type="entry name" value="LRR_receptor-like_kinase"/>
</dbReference>
<feature type="domain" description="Protein kinase" evidence="1">
    <location>
        <begin position="1"/>
        <end position="235"/>
    </location>
</feature>
<organism evidence="2 3">
    <name type="scientific">Nepenthes gracilis</name>
    <name type="common">Slender pitcher plant</name>
    <dbReference type="NCBI Taxonomy" id="150966"/>
    <lineage>
        <taxon>Eukaryota</taxon>
        <taxon>Viridiplantae</taxon>
        <taxon>Streptophyta</taxon>
        <taxon>Embryophyta</taxon>
        <taxon>Tracheophyta</taxon>
        <taxon>Spermatophyta</taxon>
        <taxon>Magnoliopsida</taxon>
        <taxon>eudicotyledons</taxon>
        <taxon>Gunneridae</taxon>
        <taxon>Pentapetalae</taxon>
        <taxon>Caryophyllales</taxon>
        <taxon>Nepenthaceae</taxon>
        <taxon>Nepenthes</taxon>
    </lineage>
</organism>
<dbReference type="GO" id="GO:0016020">
    <property type="term" value="C:membrane"/>
    <property type="evidence" value="ECO:0007669"/>
    <property type="project" value="TreeGrafter"/>
</dbReference>
<dbReference type="AlphaFoldDB" id="A0AAD3RX83"/>
<dbReference type="PROSITE" id="PS50011">
    <property type="entry name" value="PROTEIN_KINASE_DOM"/>
    <property type="match status" value="1"/>
</dbReference>
<accession>A0AAD3RX83</accession>
<gene>
    <name evidence="2" type="ORF">Nepgr_000927</name>
</gene>
<dbReference type="EMBL" id="BSYO01000001">
    <property type="protein sequence ID" value="GMG99087.1"/>
    <property type="molecule type" value="Genomic_DNA"/>
</dbReference>
<dbReference type="InterPro" id="IPR000719">
    <property type="entry name" value="Prot_kinase_dom"/>
</dbReference>